<dbReference type="OrthoDB" id="3207485at2"/>
<dbReference type="Proteomes" id="UP000183015">
    <property type="component" value="Unassembled WGS sequence"/>
</dbReference>
<dbReference type="STRING" id="235985.SAMN05414137_12812"/>
<feature type="transmembrane region" description="Helical" evidence="7">
    <location>
        <begin position="685"/>
        <end position="707"/>
    </location>
</feature>
<name>A0A1H7YC39_STRJI</name>
<feature type="transmembrane region" description="Helical" evidence="7">
    <location>
        <begin position="644"/>
        <end position="665"/>
    </location>
</feature>
<proteinExistence type="inferred from homology"/>
<comment type="similarity">
    <text evidence="6">Belongs to the ABC-4 integral membrane protein family.</text>
</comment>
<accession>A0A1H7YC39</accession>
<dbReference type="PANTHER" id="PTHR30572:SF4">
    <property type="entry name" value="ABC TRANSPORTER PERMEASE YTRF"/>
    <property type="match status" value="1"/>
</dbReference>
<feature type="transmembrane region" description="Helical" evidence="7">
    <location>
        <begin position="348"/>
        <end position="367"/>
    </location>
</feature>
<dbReference type="Pfam" id="PF02687">
    <property type="entry name" value="FtsX"/>
    <property type="match status" value="2"/>
</dbReference>
<evidence type="ECO:0000313" key="10">
    <source>
        <dbReference type="EMBL" id="SEM43772.1"/>
    </source>
</evidence>
<protein>
    <submittedName>
        <fullName evidence="10">Putative ABC transport system permease protein</fullName>
    </submittedName>
</protein>
<evidence type="ECO:0000259" key="8">
    <source>
        <dbReference type="Pfam" id="PF02687"/>
    </source>
</evidence>
<evidence type="ECO:0000256" key="1">
    <source>
        <dbReference type="ARBA" id="ARBA00004651"/>
    </source>
</evidence>
<dbReference type="PANTHER" id="PTHR30572">
    <property type="entry name" value="MEMBRANE COMPONENT OF TRANSPORTER-RELATED"/>
    <property type="match status" value="1"/>
</dbReference>
<evidence type="ECO:0000256" key="4">
    <source>
        <dbReference type="ARBA" id="ARBA00022989"/>
    </source>
</evidence>
<dbReference type="EMBL" id="FOAZ01000028">
    <property type="protein sequence ID" value="SEM43772.1"/>
    <property type="molecule type" value="Genomic_DNA"/>
</dbReference>
<evidence type="ECO:0000256" key="5">
    <source>
        <dbReference type="ARBA" id="ARBA00023136"/>
    </source>
</evidence>
<feature type="domain" description="ABC3 transporter permease C-terminal" evidence="8">
    <location>
        <begin position="251"/>
        <end position="372"/>
    </location>
</feature>
<dbReference type="InterPro" id="IPR025857">
    <property type="entry name" value="MacB_PCD"/>
</dbReference>
<evidence type="ECO:0000256" key="2">
    <source>
        <dbReference type="ARBA" id="ARBA00022475"/>
    </source>
</evidence>
<keyword evidence="5 7" id="KW-0472">Membrane</keyword>
<gene>
    <name evidence="10" type="ORF">SAMN05414137_12812</name>
</gene>
<dbReference type="RefSeq" id="WP_042460970.1">
    <property type="nucleotide sequence ID" value="NZ_BBPN01000077.1"/>
</dbReference>
<feature type="domain" description="MacB-like periplasmic core" evidence="9">
    <location>
        <begin position="419"/>
        <end position="618"/>
    </location>
</feature>
<dbReference type="GO" id="GO:0022857">
    <property type="term" value="F:transmembrane transporter activity"/>
    <property type="evidence" value="ECO:0007669"/>
    <property type="project" value="TreeGrafter"/>
</dbReference>
<sequence>MRAVWQAARAAVRRRRLQTSVIALVVLVSTMTIVVALGLLDAASAPFDRAFARQQGAQLTATFDTARVDAAQLAATAHAAGVVASAGPFAQAVATLDRPVTINDAGPVTVVGRADPGGPVDRVNLWAGHWATGPGEVVFSSPPGIGGEGRRSALGAQITLSGVRFTVVGLASSVSRTADAWVAPDQMAALHPSSAQMLYRFAHAADDRETAGDLAAVTGSLPPGALTASQSYLSLEQRAEHTPSAFVPFLMVFGVLGLLVAALIVGNVVSGAVVSGFRHIGVLKALGFTPNQVVAVYLVMVSVPALVGCVLGTVLGDLAEQPLLRQIFNGVDGTELGDSVGLSPWVDLVALLGVPALVLLAALLPSLRARALPAARAISAGSAQRTGRALRIQRRLTGSPLPRSVSLGLGLPFARPGRSLLTLAAVVLGVTTVTFSTGLASTVTAFGTAAEGGGAYQVVVNAGRADVGMTPPTHTAAQIGPLLSGLPGARQVTPSAYVPVRLPGVAQGMNLLAYQGLSSDLGTLVVDGRWFDGPGEIVVSPGFLTLHAAAVGDRLTLATAGRTEQVTIVGETLTGDPDYVSTDWSTATALDPAVTPRQFLVKLAPGTDAAAYQRAVRAADPGLHPSGKDTVNAGAMTAVGSASVLSLLLGTVAALGVFNTVVLNARERRRDLGMLKSIGMTPRQVTAMMVTSMAALGLAGGAVGVPLGMLAHRLILPVTGQAGGIDFPASMREVWHPGNLALLALSGVALAALGALIPSRSAARVTIAKVLHNE</sequence>
<feature type="transmembrane region" description="Helical" evidence="7">
    <location>
        <begin position="246"/>
        <end position="274"/>
    </location>
</feature>
<evidence type="ECO:0000256" key="7">
    <source>
        <dbReference type="SAM" id="Phobius"/>
    </source>
</evidence>
<dbReference type="eggNOG" id="COG0577">
    <property type="taxonomic scope" value="Bacteria"/>
</dbReference>
<feature type="transmembrane region" description="Helical" evidence="7">
    <location>
        <begin position="740"/>
        <end position="757"/>
    </location>
</feature>
<feature type="transmembrane region" description="Helical" evidence="7">
    <location>
        <begin position="21"/>
        <end position="40"/>
    </location>
</feature>
<dbReference type="AlphaFoldDB" id="A0A1H7YC39"/>
<dbReference type="Pfam" id="PF12704">
    <property type="entry name" value="MacB_PCD"/>
    <property type="match status" value="1"/>
</dbReference>
<comment type="subcellular location">
    <subcellularLocation>
        <location evidence="1">Cell membrane</location>
        <topology evidence="1">Multi-pass membrane protein</topology>
    </subcellularLocation>
</comment>
<feature type="transmembrane region" description="Helical" evidence="7">
    <location>
        <begin position="420"/>
        <end position="440"/>
    </location>
</feature>
<keyword evidence="3 7" id="KW-0812">Transmembrane</keyword>
<dbReference type="GO" id="GO:0005886">
    <property type="term" value="C:plasma membrane"/>
    <property type="evidence" value="ECO:0007669"/>
    <property type="project" value="UniProtKB-SubCell"/>
</dbReference>
<dbReference type="InterPro" id="IPR050250">
    <property type="entry name" value="Macrolide_Exporter_MacB"/>
</dbReference>
<feature type="transmembrane region" description="Helical" evidence="7">
    <location>
        <begin position="294"/>
        <end position="315"/>
    </location>
</feature>
<evidence type="ECO:0000256" key="3">
    <source>
        <dbReference type="ARBA" id="ARBA00022692"/>
    </source>
</evidence>
<dbReference type="InterPro" id="IPR003838">
    <property type="entry name" value="ABC3_permease_C"/>
</dbReference>
<keyword evidence="4 7" id="KW-1133">Transmembrane helix</keyword>
<evidence type="ECO:0000259" key="9">
    <source>
        <dbReference type="Pfam" id="PF12704"/>
    </source>
</evidence>
<keyword evidence="2" id="KW-1003">Cell membrane</keyword>
<reference evidence="11" key="1">
    <citation type="submission" date="2016-10" db="EMBL/GenBank/DDBJ databases">
        <authorList>
            <person name="Varghese N."/>
        </authorList>
    </citation>
    <scope>NUCLEOTIDE SEQUENCE [LARGE SCALE GENOMIC DNA]</scope>
    <source>
        <strain evidence="11">DSM 45096 / BCRC 16803 / CGMCC 4.1857 / CIP 109030 / JCM 12277 / KCTC 19219 / NBRC 100920 / 33214</strain>
    </source>
</reference>
<feature type="domain" description="ABC3 transporter permease C-terminal" evidence="8">
    <location>
        <begin position="644"/>
        <end position="765"/>
    </location>
</feature>
<organism evidence="10 11">
    <name type="scientific">Streptacidiphilus jiangxiensis</name>
    <dbReference type="NCBI Taxonomy" id="235985"/>
    <lineage>
        <taxon>Bacteria</taxon>
        <taxon>Bacillati</taxon>
        <taxon>Actinomycetota</taxon>
        <taxon>Actinomycetes</taxon>
        <taxon>Kitasatosporales</taxon>
        <taxon>Streptomycetaceae</taxon>
        <taxon>Streptacidiphilus</taxon>
    </lineage>
</organism>
<evidence type="ECO:0000313" key="11">
    <source>
        <dbReference type="Proteomes" id="UP000183015"/>
    </source>
</evidence>
<keyword evidence="11" id="KW-1185">Reference proteome</keyword>
<evidence type="ECO:0000256" key="6">
    <source>
        <dbReference type="ARBA" id="ARBA00038076"/>
    </source>
</evidence>